<keyword evidence="3" id="KW-1185">Reference proteome</keyword>
<evidence type="ECO:0000313" key="3">
    <source>
        <dbReference type="Proteomes" id="UP000268014"/>
    </source>
</evidence>
<evidence type="ECO:0000256" key="1">
    <source>
        <dbReference type="SAM" id="MobiDB-lite"/>
    </source>
</evidence>
<reference evidence="2 3" key="2">
    <citation type="submission" date="2018-11" db="EMBL/GenBank/DDBJ databases">
        <authorList>
            <consortium name="Pathogen Informatics"/>
        </authorList>
    </citation>
    <scope>NUCLEOTIDE SEQUENCE [LARGE SCALE GENOMIC DNA]</scope>
    <source>
        <strain evidence="2 3">MHpl1</strain>
    </source>
</reference>
<protein>
    <submittedName>
        <fullName evidence="2 4">Uncharacterized protein</fullName>
    </submittedName>
</protein>
<name>A0A0N4WZR4_HAEPC</name>
<organism evidence="4">
    <name type="scientific">Haemonchus placei</name>
    <name type="common">Barber's pole worm</name>
    <dbReference type="NCBI Taxonomy" id="6290"/>
    <lineage>
        <taxon>Eukaryota</taxon>
        <taxon>Metazoa</taxon>
        <taxon>Ecdysozoa</taxon>
        <taxon>Nematoda</taxon>
        <taxon>Chromadorea</taxon>
        <taxon>Rhabditida</taxon>
        <taxon>Rhabditina</taxon>
        <taxon>Rhabditomorpha</taxon>
        <taxon>Strongyloidea</taxon>
        <taxon>Trichostrongylidae</taxon>
        <taxon>Haemonchus</taxon>
    </lineage>
</organism>
<proteinExistence type="predicted"/>
<feature type="compositionally biased region" description="Polar residues" evidence="1">
    <location>
        <begin position="35"/>
        <end position="44"/>
    </location>
</feature>
<evidence type="ECO:0000313" key="4">
    <source>
        <dbReference type="WBParaSite" id="HPLM_0001745201-mRNA-1"/>
    </source>
</evidence>
<evidence type="ECO:0000313" key="2">
    <source>
        <dbReference type="EMBL" id="VDO65161.1"/>
    </source>
</evidence>
<feature type="region of interest" description="Disordered" evidence="1">
    <location>
        <begin position="1"/>
        <end position="44"/>
    </location>
</feature>
<dbReference type="Proteomes" id="UP000268014">
    <property type="component" value="Unassembled WGS sequence"/>
</dbReference>
<dbReference type="EMBL" id="UZAF01019970">
    <property type="protein sequence ID" value="VDO65161.1"/>
    <property type="molecule type" value="Genomic_DNA"/>
</dbReference>
<dbReference type="WBParaSite" id="HPLM_0001745201-mRNA-1">
    <property type="protein sequence ID" value="HPLM_0001745201-mRNA-1"/>
    <property type="gene ID" value="HPLM_0001745201"/>
</dbReference>
<accession>A0A0N4WZR4</accession>
<feature type="compositionally biased region" description="Polar residues" evidence="1">
    <location>
        <begin position="1"/>
        <end position="12"/>
    </location>
</feature>
<gene>
    <name evidence="2" type="ORF">HPLM_LOCUS17444</name>
</gene>
<reference evidence="4" key="1">
    <citation type="submission" date="2017-02" db="UniProtKB">
        <authorList>
            <consortium name="WormBaseParasite"/>
        </authorList>
    </citation>
    <scope>IDENTIFICATION</scope>
</reference>
<dbReference type="AlphaFoldDB" id="A0A0N4WZR4"/>
<sequence length="44" mass="4517">MPPVSCVSSRSTDPGPPYSATAGELTLISPFCPSDTDTSRSTIS</sequence>